<protein>
    <submittedName>
        <fullName evidence="1">Uncharacterized protein</fullName>
    </submittedName>
</protein>
<dbReference type="EMBL" id="OY882870">
    <property type="protein sequence ID" value="CAK6435728.1"/>
    <property type="molecule type" value="Genomic_DNA"/>
</dbReference>
<reference evidence="1" key="1">
    <citation type="submission" date="2023-12" db="EMBL/GenBank/DDBJ databases">
        <authorList>
            <person name="Brown T."/>
        </authorList>
    </citation>
    <scope>NUCLEOTIDE SEQUENCE</scope>
</reference>
<proteinExistence type="predicted"/>
<evidence type="ECO:0000313" key="1">
    <source>
        <dbReference type="EMBL" id="CAK6435728.1"/>
    </source>
</evidence>
<keyword evidence="2" id="KW-1185">Reference proteome</keyword>
<dbReference type="Proteomes" id="UP001314169">
    <property type="component" value="Chromosome 13"/>
</dbReference>
<gene>
    <name evidence="1" type="ORF">MPIPNATIZW_LOCUS4034</name>
</gene>
<sequence length="107" mass="12320">MVSRSLYQVEIILGTLDIISHTKLYHVTPYTSQILSFATIMSKCSGDYLEAFYTPHIVSFSIKVSFHKTNLSASVFIKENPLFLQFFLLFLSSLCLKPFPKFLSKNW</sequence>
<accession>A0ABN9ZDS6</accession>
<evidence type="ECO:0000313" key="2">
    <source>
        <dbReference type="Proteomes" id="UP001314169"/>
    </source>
</evidence>
<organism evidence="1 2">
    <name type="scientific">Pipistrellus nathusii</name>
    <name type="common">Nathusius' pipistrelle</name>
    <dbReference type="NCBI Taxonomy" id="59473"/>
    <lineage>
        <taxon>Eukaryota</taxon>
        <taxon>Metazoa</taxon>
        <taxon>Chordata</taxon>
        <taxon>Craniata</taxon>
        <taxon>Vertebrata</taxon>
        <taxon>Euteleostomi</taxon>
        <taxon>Mammalia</taxon>
        <taxon>Eutheria</taxon>
        <taxon>Laurasiatheria</taxon>
        <taxon>Chiroptera</taxon>
        <taxon>Yangochiroptera</taxon>
        <taxon>Vespertilionidae</taxon>
        <taxon>Pipistrellus</taxon>
    </lineage>
</organism>
<name>A0ABN9ZDS6_PIPNA</name>